<dbReference type="InterPro" id="IPR011008">
    <property type="entry name" value="Dimeric_a/b-barrel"/>
</dbReference>
<sequence length="84" mass="9132">MIRWMPVSVMAICCCSSCANTQDTVIHALRDIIKHTPGPAWRTAGGVKALSPITPRRSQGQETPINLLGFKDATANPDTHQPCF</sequence>
<dbReference type="SUPFAM" id="SSF54909">
    <property type="entry name" value="Dimeric alpha+beta barrel"/>
    <property type="match status" value="1"/>
</dbReference>
<evidence type="ECO:0000313" key="2">
    <source>
        <dbReference type="EMBL" id="SUB16308.1"/>
    </source>
</evidence>
<keyword evidence="2" id="KW-0560">Oxidoreductase</keyword>
<keyword evidence="1" id="KW-0732">Signal</keyword>
<dbReference type="Proteomes" id="UP000254640">
    <property type="component" value="Unassembled WGS sequence"/>
</dbReference>
<feature type="chain" id="PRO_5016739249" evidence="1">
    <location>
        <begin position="22"/>
        <end position="84"/>
    </location>
</feature>
<reference evidence="2 3" key="1">
    <citation type="submission" date="2018-06" db="EMBL/GenBank/DDBJ databases">
        <authorList>
            <consortium name="Pathogen Informatics"/>
            <person name="Doyle S."/>
        </authorList>
    </citation>
    <scope>NUCLEOTIDE SEQUENCE [LARGE SCALE GENOMIC DNA]</scope>
    <source>
        <strain evidence="2 3">NCTC9381</strain>
    </source>
</reference>
<dbReference type="EMBL" id="UGSO01000001">
    <property type="protein sequence ID" value="SUB16308.1"/>
    <property type="molecule type" value="Genomic_DNA"/>
</dbReference>
<protein>
    <submittedName>
        <fullName evidence="2">Deferrochelatase/peroxidase EfeB</fullName>
        <ecNumber evidence="2">1.11.1.-</ecNumber>
    </submittedName>
</protein>
<evidence type="ECO:0000313" key="3">
    <source>
        <dbReference type="Proteomes" id="UP000254640"/>
    </source>
</evidence>
<gene>
    <name evidence="2" type="primary">efeB_1</name>
    <name evidence="2" type="ORF">NCTC9381_02211</name>
</gene>
<accession>A0A379AFF2</accession>
<organism evidence="2 3">
    <name type="scientific">Enterobacter agglomerans</name>
    <name type="common">Erwinia herbicola</name>
    <name type="synonym">Pantoea agglomerans</name>
    <dbReference type="NCBI Taxonomy" id="549"/>
    <lineage>
        <taxon>Bacteria</taxon>
        <taxon>Pseudomonadati</taxon>
        <taxon>Pseudomonadota</taxon>
        <taxon>Gammaproteobacteria</taxon>
        <taxon>Enterobacterales</taxon>
        <taxon>Erwiniaceae</taxon>
        <taxon>Pantoea</taxon>
        <taxon>Pantoea agglomerans group</taxon>
    </lineage>
</organism>
<dbReference type="AlphaFoldDB" id="A0A379AFF2"/>
<evidence type="ECO:0000256" key="1">
    <source>
        <dbReference type="SAM" id="SignalP"/>
    </source>
</evidence>
<proteinExistence type="predicted"/>
<feature type="signal peptide" evidence="1">
    <location>
        <begin position="1"/>
        <end position="21"/>
    </location>
</feature>
<dbReference type="EC" id="1.11.1.-" evidence="2"/>
<keyword evidence="2" id="KW-0575">Peroxidase</keyword>
<keyword evidence="3" id="KW-1185">Reference proteome</keyword>
<dbReference type="GO" id="GO:0004601">
    <property type="term" value="F:peroxidase activity"/>
    <property type="evidence" value="ECO:0007669"/>
    <property type="project" value="UniProtKB-KW"/>
</dbReference>
<name>A0A379AFF2_ENTAG</name>